<dbReference type="SUPFAM" id="SSF56317">
    <property type="entry name" value="Carbon-nitrogen hydrolase"/>
    <property type="match status" value="1"/>
</dbReference>
<keyword evidence="6 16" id="KW-0808">Transferase</keyword>
<comment type="catalytic activity">
    <reaction evidence="16">
        <text>(2R)-3-phosphoglycerate + ATP = (2R)-3-phospho-glyceroyl phosphate + ADP</text>
        <dbReference type="Rhea" id="RHEA:14801"/>
        <dbReference type="ChEBI" id="CHEBI:30616"/>
        <dbReference type="ChEBI" id="CHEBI:57604"/>
        <dbReference type="ChEBI" id="CHEBI:58272"/>
        <dbReference type="ChEBI" id="CHEBI:456216"/>
        <dbReference type="EC" id="2.7.2.3"/>
    </reaction>
</comment>
<evidence type="ECO:0000313" key="23">
    <source>
        <dbReference type="Proteomes" id="UP000186817"/>
    </source>
</evidence>
<evidence type="ECO:0000259" key="19">
    <source>
        <dbReference type="PROSITE" id="PS50054"/>
    </source>
</evidence>
<dbReference type="SUPFAM" id="SSF48403">
    <property type="entry name" value="Ankyrin repeat"/>
    <property type="match status" value="1"/>
</dbReference>
<dbReference type="InterPro" id="IPR001576">
    <property type="entry name" value="Phosphoglycerate_kinase"/>
</dbReference>
<keyword evidence="12" id="KW-0460">Magnesium</keyword>
<dbReference type="GO" id="GO:0005829">
    <property type="term" value="C:cytosol"/>
    <property type="evidence" value="ECO:0007669"/>
    <property type="project" value="TreeGrafter"/>
</dbReference>
<dbReference type="InterPro" id="IPR000340">
    <property type="entry name" value="Dual-sp_phosphatase_cat-dom"/>
</dbReference>
<evidence type="ECO:0000259" key="20">
    <source>
        <dbReference type="PROSITE" id="PS50056"/>
    </source>
</evidence>
<dbReference type="GO" id="GO:0005524">
    <property type="term" value="F:ATP binding"/>
    <property type="evidence" value="ECO:0007669"/>
    <property type="project" value="UniProtKB-KW"/>
</dbReference>
<dbReference type="InterPro" id="IPR013783">
    <property type="entry name" value="Ig-like_fold"/>
</dbReference>
<dbReference type="InterPro" id="IPR029021">
    <property type="entry name" value="Prot-tyrosine_phosphatase-like"/>
</dbReference>
<dbReference type="GO" id="GO:0004721">
    <property type="term" value="F:phosphoprotein phosphatase activity"/>
    <property type="evidence" value="ECO:0007669"/>
    <property type="project" value="UniProtKB-KW"/>
</dbReference>
<evidence type="ECO:0000256" key="1">
    <source>
        <dbReference type="ARBA" id="ARBA00001946"/>
    </source>
</evidence>
<evidence type="ECO:0000256" key="10">
    <source>
        <dbReference type="ARBA" id="ARBA00022801"/>
    </source>
</evidence>
<comment type="caution">
    <text evidence="22">The sequence shown here is derived from an EMBL/GenBank/DDBJ whole genome shotgun (WGS) entry which is preliminary data.</text>
</comment>
<evidence type="ECO:0000259" key="21">
    <source>
        <dbReference type="PROSITE" id="PS50263"/>
    </source>
</evidence>
<dbReference type="Gene3D" id="3.90.190.10">
    <property type="entry name" value="Protein tyrosine phosphatase superfamily"/>
    <property type="match status" value="1"/>
</dbReference>
<dbReference type="GO" id="GO:0044042">
    <property type="term" value="P:glucan metabolic process"/>
    <property type="evidence" value="ECO:0007669"/>
    <property type="project" value="UniProtKB-ARBA"/>
</dbReference>
<dbReference type="Pfam" id="PF00162">
    <property type="entry name" value="PGK"/>
    <property type="match status" value="1"/>
</dbReference>
<keyword evidence="9 16" id="KW-0418">Kinase</keyword>
<dbReference type="Gene3D" id="3.40.50.1260">
    <property type="entry name" value="Phosphoglycerate kinase, N-terminal domain"/>
    <property type="match status" value="3"/>
</dbReference>
<organism evidence="22 23">
    <name type="scientific">Symbiodinium microadriaticum</name>
    <name type="common">Dinoflagellate</name>
    <name type="synonym">Zooxanthella microadriatica</name>
    <dbReference type="NCBI Taxonomy" id="2951"/>
    <lineage>
        <taxon>Eukaryota</taxon>
        <taxon>Sar</taxon>
        <taxon>Alveolata</taxon>
        <taxon>Dinophyceae</taxon>
        <taxon>Suessiales</taxon>
        <taxon>Symbiodiniaceae</taxon>
        <taxon>Symbiodinium</taxon>
    </lineage>
</organism>
<dbReference type="PROSITE" id="PS50054">
    <property type="entry name" value="TYR_PHOSPHATASE_DUAL"/>
    <property type="match status" value="1"/>
</dbReference>
<dbReference type="FunFam" id="3.40.50.1260:FF:000031">
    <property type="entry name" value="Phosphoglycerate kinase 1"/>
    <property type="match status" value="1"/>
</dbReference>
<dbReference type="PANTHER" id="PTHR11406:SF0">
    <property type="entry name" value="PHOSPHOGLYCERATE KINASE"/>
    <property type="match status" value="1"/>
</dbReference>
<keyword evidence="7" id="KW-0479">Metal-binding</keyword>
<dbReference type="Gene3D" id="3.60.110.10">
    <property type="entry name" value="Carbon-nitrogen hydrolase"/>
    <property type="match status" value="1"/>
</dbReference>
<dbReference type="PROSITE" id="PS50263">
    <property type="entry name" value="CN_HYDROLASE"/>
    <property type="match status" value="1"/>
</dbReference>
<dbReference type="GO" id="GO:0046872">
    <property type="term" value="F:metal ion binding"/>
    <property type="evidence" value="ECO:0007669"/>
    <property type="project" value="UniProtKB-KW"/>
</dbReference>
<dbReference type="FunFam" id="3.40.50.1260:FF:000005">
    <property type="entry name" value="Phosphoglycerate kinase"/>
    <property type="match status" value="1"/>
</dbReference>
<dbReference type="Pfam" id="PF00795">
    <property type="entry name" value="CN_hydrolase"/>
    <property type="match status" value="1"/>
</dbReference>
<dbReference type="PANTHER" id="PTHR11406">
    <property type="entry name" value="PHOSPHOGLYCERATE KINASE"/>
    <property type="match status" value="1"/>
</dbReference>
<evidence type="ECO:0000256" key="17">
    <source>
        <dbReference type="RuleBase" id="RU000696"/>
    </source>
</evidence>
<dbReference type="Pfam" id="PF00782">
    <property type="entry name" value="DSPc"/>
    <property type="match status" value="1"/>
</dbReference>
<sequence length="1568" mass="167838">MSFRRPVRISLWQGALEAPELTTWKRQLRKRAQEAKARQAEILLTPELMLPGYDVFGKQGFDLDPKDIEEEIKRCAMEVGLVLCVGYAESIEERDRAPGKTHWNTALLVDSHGSVVLRYRKHHCWGNEGNLGLQESSDNICVANLKLPDGACIRTSILICYDVEYPEMVRIVALQKAELILVPTALPYTEPNVSTKIIPATAMQNRLFIAYCNLPCLRRVSGEYFAGHSCVAGLMATTGPGPWDGATRGCCIVLLGGPRSLRLCQSGDQKPSSYEEFYGSHPSSSGISNHANTRSWCECCGTADRGISRGSGICTASSCTFSGLLGAASLGGLAFLAPGQSRQVEVQREVSVAAQAPGFLASTSSTGSATQGVAGALAVAGLSVAAVRGASAASRQKGIKPRAAKSVVACNSLAKLKIDEVDLKDKRVFIRVDFNVPQDKKDPNIITNTARIDAALPTIKYALDNGAKSVVLCSHLGRPNGQKDEKFSERFVLATWQANIRKIVLIFFGRVFSMKPVAKVVEEKLGRPVKLMNDVVGEEVEAACADPEPGTVILLENSRYYVEEEGKGKDADGNKVKADADQVKKFRASLAKLADIYCSDAFGTAHRAHSSMVGEGYPVKCSGFLLAKELDYFAKVVDAPTRPVCGILGGAKVADKIQLIMNLLDKVDIMIIGGGMAFTFIKEASVDIGNSLYDEEGAKLVPEIKKKAEEKGVELILPVDFVCSSKFGDDGEIQEGDMSAGVPEGFLGLDIGPKSIAMNDEAIKKSKTIVWNGPMGVFEMEAFEKGTKQMMETIVAVTKEGAVSVIGGGDTATACKKYDTVDKVSHCSTGGGASLELLEGKLLPGVAALDDSKAMAAADPGTSAAVAAALALLQPQPAVVGYGAVRPVVHAAPTSPYARAPPAAAVPVQPTGPIPGLDPATLAAINMALGLGGQPAPPSAPAASVLPALSNLPGLQGLDLGSLAGLANIPGLGPAPATAQRLKTPSKASTLSRPKKATGLLLGERCCNSAMAQPGKDDGAGTTSAKYSETMQKQMGSSLVYKHEDGMNYAQCFERIYIGSCLQTAADVDTLKKEGIGIVFCLQEDKDMAHFNIDLAPIVARANEVDILHVRHPIKDFDPLSLRKQLPSAVRRLNAEMLARPKDIAYIHCTAGLGRAPATALGYMFMVEGMDLDEAYAHLYKSRICHPQLNMVRAAACDLLGGGLGTGRLRISWTLPKAVSVEVAGLDFGWHERVPLVKNSATGEFVLERDTPPGVYQYKFIVDGEWMANVDLPTVSDNGNLNNLARVNPAPGSADSERRERMMKKGGRPTDEEWKLLQSMLAVPAVPDGEKKRGPDARPPRNPPGVIGRRPKAKAASTVHVPNLRDEEVANPGALLEAADARDEGRCRALVQHPSFRHINEKLKDGRTALHVAMLRKLPEDLCLPTCHVKRKVCAASALPFLSFADRSSAIATHKDFNETNAVDTFGYTLLILAASKGMSQVCNAVLDRDDFVGVNAQDKWGATALHWAADQDLADVCEKMLSHPEFVEGNRRAWSFAFEDKTALDVALHRNCKAAADVIRRHVGPPR</sequence>
<feature type="compositionally biased region" description="Basic and acidic residues" evidence="18">
    <location>
        <begin position="1328"/>
        <end position="1339"/>
    </location>
</feature>
<evidence type="ECO:0000256" key="13">
    <source>
        <dbReference type="ARBA" id="ARBA00022912"/>
    </source>
</evidence>
<keyword evidence="10" id="KW-0378">Hydrolase</keyword>
<dbReference type="Pfam" id="PF16561">
    <property type="entry name" value="AMPK1_CBM"/>
    <property type="match status" value="1"/>
</dbReference>
<evidence type="ECO:0000256" key="3">
    <source>
        <dbReference type="ARBA" id="ARBA00008982"/>
    </source>
</evidence>
<dbReference type="SUPFAM" id="SSF52799">
    <property type="entry name" value="(Phosphotyrosine protein) phosphatases II"/>
    <property type="match status" value="1"/>
</dbReference>
<dbReference type="PROSITE" id="PS00111">
    <property type="entry name" value="PGLYCERATE_KINASE"/>
    <property type="match status" value="1"/>
</dbReference>
<feature type="domain" description="Tyrosine-protein phosphatase" evidence="19">
    <location>
        <begin position="1048"/>
        <end position="1206"/>
    </location>
</feature>
<dbReference type="HAMAP" id="MF_00145">
    <property type="entry name" value="Phosphoglyc_kinase"/>
    <property type="match status" value="1"/>
</dbReference>
<feature type="region of interest" description="Disordered" evidence="18">
    <location>
        <begin position="1281"/>
        <end position="1310"/>
    </location>
</feature>
<dbReference type="OrthoDB" id="273181at2759"/>
<dbReference type="Pfam" id="PF12796">
    <property type="entry name" value="Ank_2"/>
    <property type="match status" value="1"/>
</dbReference>
<evidence type="ECO:0000256" key="8">
    <source>
        <dbReference type="ARBA" id="ARBA00022741"/>
    </source>
</evidence>
<evidence type="ECO:0000256" key="14">
    <source>
        <dbReference type="ARBA" id="ARBA00023152"/>
    </source>
</evidence>
<dbReference type="GO" id="GO:0006096">
    <property type="term" value="P:glycolytic process"/>
    <property type="evidence" value="ECO:0007669"/>
    <property type="project" value="UniProtKB-UniPathway"/>
</dbReference>
<dbReference type="SUPFAM" id="SSF81296">
    <property type="entry name" value="E set domains"/>
    <property type="match status" value="1"/>
</dbReference>
<comment type="subunit">
    <text evidence="4 17">Monomer.</text>
</comment>
<keyword evidence="23" id="KW-1185">Reference proteome</keyword>
<evidence type="ECO:0000256" key="4">
    <source>
        <dbReference type="ARBA" id="ARBA00011245"/>
    </source>
</evidence>
<dbReference type="InterPro" id="IPR002110">
    <property type="entry name" value="Ankyrin_rpt"/>
</dbReference>
<dbReference type="Gene3D" id="1.25.40.20">
    <property type="entry name" value="Ankyrin repeat-containing domain"/>
    <property type="match status" value="1"/>
</dbReference>
<dbReference type="GO" id="GO:0019203">
    <property type="term" value="F:carbohydrate phosphatase activity"/>
    <property type="evidence" value="ECO:0007669"/>
    <property type="project" value="InterPro"/>
</dbReference>
<dbReference type="EMBL" id="LSRX01000213">
    <property type="protein sequence ID" value="OLQ04372.1"/>
    <property type="molecule type" value="Genomic_DNA"/>
</dbReference>
<dbReference type="PRINTS" id="PR00477">
    <property type="entry name" value="PHGLYCKINASE"/>
</dbReference>
<protein>
    <recommendedName>
        <fullName evidence="5 16">Phosphoglycerate kinase</fullName>
        <ecNumber evidence="5 16">2.7.2.3</ecNumber>
    </recommendedName>
</protein>
<dbReference type="CDD" id="cd02859">
    <property type="entry name" value="E_set_AMPKbeta_like_N"/>
    <property type="match status" value="1"/>
</dbReference>
<keyword evidence="15" id="KW-0119">Carbohydrate metabolism</keyword>
<feature type="domain" description="CN hydrolase" evidence="21">
    <location>
        <begin position="7"/>
        <end position="271"/>
    </location>
</feature>
<dbReference type="InterPro" id="IPR014756">
    <property type="entry name" value="Ig_E-set"/>
</dbReference>
<evidence type="ECO:0000256" key="15">
    <source>
        <dbReference type="ARBA" id="ARBA00023277"/>
    </source>
</evidence>
<dbReference type="CDD" id="cd00318">
    <property type="entry name" value="Phosphoglycerate_kinase"/>
    <property type="match status" value="1"/>
</dbReference>
<comment type="similarity">
    <text evidence="3 16">Belongs to the phosphoglycerate kinase family.</text>
</comment>
<evidence type="ECO:0000256" key="11">
    <source>
        <dbReference type="ARBA" id="ARBA00022840"/>
    </source>
</evidence>
<dbReference type="GO" id="GO:0006094">
    <property type="term" value="P:gluconeogenesis"/>
    <property type="evidence" value="ECO:0007669"/>
    <property type="project" value="TreeGrafter"/>
</dbReference>
<dbReference type="UniPathway" id="UPA00109">
    <property type="reaction ID" value="UER00185"/>
</dbReference>
<dbReference type="Gene3D" id="2.60.40.10">
    <property type="entry name" value="Immunoglobulins"/>
    <property type="match status" value="1"/>
</dbReference>
<keyword evidence="8" id="KW-0547">Nucleotide-binding</keyword>
<dbReference type="InterPro" id="IPR036043">
    <property type="entry name" value="Phosphoglycerate_kinase_sf"/>
</dbReference>
<dbReference type="SUPFAM" id="SSF53748">
    <property type="entry name" value="Phosphoglycerate kinase"/>
    <property type="match status" value="1"/>
</dbReference>
<dbReference type="InterPro" id="IPR036526">
    <property type="entry name" value="C-N_Hydrolase_sf"/>
</dbReference>
<dbReference type="EC" id="2.7.2.3" evidence="5 16"/>
<evidence type="ECO:0000256" key="9">
    <source>
        <dbReference type="ARBA" id="ARBA00022777"/>
    </source>
</evidence>
<dbReference type="InterPro" id="IPR015824">
    <property type="entry name" value="Phosphoglycerate_kinase_N"/>
</dbReference>
<keyword evidence="11" id="KW-0067">ATP-binding</keyword>
<feature type="domain" description="Tyrosine specific protein phosphatases" evidence="20">
    <location>
        <begin position="1124"/>
        <end position="1183"/>
    </location>
</feature>
<reference evidence="22 23" key="1">
    <citation type="submission" date="2016-02" db="EMBL/GenBank/DDBJ databases">
        <title>Genome analysis of coral dinoflagellate symbionts highlights evolutionary adaptations to a symbiotic lifestyle.</title>
        <authorList>
            <person name="Aranda M."/>
            <person name="Li Y."/>
            <person name="Liew Y.J."/>
            <person name="Baumgarten S."/>
            <person name="Simakov O."/>
            <person name="Wilson M."/>
            <person name="Piel J."/>
            <person name="Ashoor H."/>
            <person name="Bougouffa S."/>
            <person name="Bajic V.B."/>
            <person name="Ryu T."/>
            <person name="Ravasi T."/>
            <person name="Bayer T."/>
            <person name="Micklem G."/>
            <person name="Kim H."/>
            <person name="Bhak J."/>
            <person name="Lajeunesse T.C."/>
            <person name="Voolstra C.R."/>
        </authorList>
    </citation>
    <scope>NUCLEOTIDE SEQUENCE [LARGE SCALE GENOMIC DNA]</scope>
    <source>
        <strain evidence="22 23">CCMP2467</strain>
    </source>
</reference>
<keyword evidence="13" id="KW-0904">Protein phosphatase</keyword>
<evidence type="ECO:0000256" key="6">
    <source>
        <dbReference type="ARBA" id="ARBA00022679"/>
    </source>
</evidence>
<evidence type="ECO:0000256" key="16">
    <source>
        <dbReference type="RuleBase" id="RU000532"/>
    </source>
</evidence>
<evidence type="ECO:0000256" key="12">
    <source>
        <dbReference type="ARBA" id="ARBA00022842"/>
    </source>
</evidence>
<keyword evidence="14" id="KW-0324">Glycolysis</keyword>
<dbReference type="PROSITE" id="PS50056">
    <property type="entry name" value="TYR_PHOSPHATASE_2"/>
    <property type="match status" value="1"/>
</dbReference>
<evidence type="ECO:0000256" key="18">
    <source>
        <dbReference type="SAM" id="MobiDB-lite"/>
    </source>
</evidence>
<dbReference type="InterPro" id="IPR036770">
    <property type="entry name" value="Ankyrin_rpt-contain_sf"/>
</dbReference>
<dbReference type="InterPro" id="IPR003010">
    <property type="entry name" value="C-N_Hydrolase"/>
</dbReference>
<dbReference type="GO" id="GO:0043531">
    <property type="term" value="F:ADP binding"/>
    <property type="evidence" value="ECO:0007669"/>
    <property type="project" value="TreeGrafter"/>
</dbReference>
<name>A0A1Q9EAE0_SYMMI</name>
<dbReference type="CDD" id="cd14526">
    <property type="entry name" value="DSP_laforin-like"/>
    <property type="match status" value="1"/>
</dbReference>
<dbReference type="InterPro" id="IPR045204">
    <property type="entry name" value="DSP_laforin-like"/>
</dbReference>
<dbReference type="InterPro" id="IPR015911">
    <property type="entry name" value="Phosphoglycerate_kinase_CS"/>
</dbReference>
<comment type="cofactor">
    <cofactor evidence="1">
        <name>Mg(2+)</name>
        <dbReference type="ChEBI" id="CHEBI:18420"/>
    </cofactor>
</comment>
<dbReference type="Proteomes" id="UP000186817">
    <property type="component" value="Unassembled WGS sequence"/>
</dbReference>
<gene>
    <name evidence="22" type="primary">pgk-1</name>
    <name evidence="22" type="ORF">AK812_SmicGene12601</name>
</gene>
<comment type="pathway">
    <text evidence="2 16">Carbohydrate degradation; glycolysis; pyruvate from D-glyceraldehyde 3-phosphate: step 2/5.</text>
</comment>
<proteinExistence type="inferred from homology"/>
<evidence type="ECO:0000256" key="5">
    <source>
        <dbReference type="ARBA" id="ARBA00013061"/>
    </source>
</evidence>
<accession>A0A1Q9EAE0</accession>
<dbReference type="InterPro" id="IPR020422">
    <property type="entry name" value="TYR_PHOSPHATASE_DUAL_dom"/>
</dbReference>
<evidence type="ECO:0000256" key="7">
    <source>
        <dbReference type="ARBA" id="ARBA00022723"/>
    </source>
</evidence>
<dbReference type="InterPro" id="IPR000387">
    <property type="entry name" value="Tyr_Pase_dom"/>
</dbReference>
<evidence type="ECO:0000256" key="2">
    <source>
        <dbReference type="ARBA" id="ARBA00004838"/>
    </source>
</evidence>
<evidence type="ECO:0000313" key="22">
    <source>
        <dbReference type="EMBL" id="OLQ04372.1"/>
    </source>
</evidence>
<feature type="region of interest" description="Disordered" evidence="18">
    <location>
        <begin position="1325"/>
        <end position="1359"/>
    </location>
</feature>
<dbReference type="GO" id="GO:0004618">
    <property type="term" value="F:phosphoglycerate kinase activity"/>
    <property type="evidence" value="ECO:0007669"/>
    <property type="project" value="UniProtKB-EC"/>
</dbReference>
<dbReference type="InterPro" id="IPR032640">
    <property type="entry name" value="AMPK1_CBM"/>
</dbReference>